<dbReference type="HOGENOM" id="CLU_040159_2_0_11"/>
<dbReference type="Pfam" id="PF02470">
    <property type="entry name" value="MlaD"/>
    <property type="match status" value="1"/>
</dbReference>
<dbReference type="InterPro" id="IPR003399">
    <property type="entry name" value="Mce/MlaD"/>
</dbReference>
<proteinExistence type="predicted"/>
<reference evidence="5 6" key="1">
    <citation type="journal article" date="2011" name="J. Bacteriol.">
        <title>Complete genome sequence of Amycolicicoccus subflavus DQS3-9A1T, an actinomycete isolated from crude oil-polluted soil.</title>
        <authorList>
            <person name="Cai M."/>
            <person name="Chen W.M."/>
            <person name="Nie Y."/>
            <person name="Chi C.Q."/>
            <person name="Wang Y.N."/>
            <person name="Tang Y.Q."/>
            <person name="Li G.Y."/>
            <person name="Wu X.L."/>
        </authorList>
    </citation>
    <scope>NUCLEOTIDE SEQUENCE [LARGE SCALE GENOMIC DNA]</scope>
    <source>
        <strain evidence="6">DSM 45089 / DQS3-9A1</strain>
    </source>
</reference>
<dbReference type="GO" id="GO:0005576">
    <property type="term" value="C:extracellular region"/>
    <property type="evidence" value="ECO:0007669"/>
    <property type="project" value="TreeGrafter"/>
</dbReference>
<dbReference type="EMBL" id="CP002786">
    <property type="protein sequence ID" value="AEF38879.1"/>
    <property type="molecule type" value="Genomic_DNA"/>
</dbReference>
<feature type="domain" description="Mammalian cell entry C-terminal" evidence="4">
    <location>
        <begin position="123"/>
        <end position="344"/>
    </location>
</feature>
<dbReference type="InterPro" id="IPR052336">
    <property type="entry name" value="MlaD_Phospholipid_Transporter"/>
</dbReference>
<dbReference type="KEGG" id="asd:AS9A_0422"/>
<dbReference type="PANTHER" id="PTHR33371:SF19">
    <property type="entry name" value="MCE-FAMILY PROTEIN MCE4A"/>
    <property type="match status" value="1"/>
</dbReference>
<evidence type="ECO:0000313" key="6">
    <source>
        <dbReference type="Proteomes" id="UP000009235"/>
    </source>
</evidence>
<keyword evidence="2" id="KW-1133">Transmembrane helix</keyword>
<dbReference type="InterPro" id="IPR005693">
    <property type="entry name" value="Mce"/>
</dbReference>
<dbReference type="NCBIfam" id="TIGR00996">
    <property type="entry name" value="Mtu_fam_mce"/>
    <property type="match status" value="1"/>
</dbReference>
<gene>
    <name evidence="5" type="primary">mce4A</name>
    <name evidence="5" type="ordered locus">AS9A_0422</name>
</gene>
<evidence type="ECO:0000256" key="2">
    <source>
        <dbReference type="SAM" id="Phobius"/>
    </source>
</evidence>
<feature type="domain" description="Mce/MlaD" evidence="3">
    <location>
        <begin position="49"/>
        <end position="116"/>
    </location>
</feature>
<dbReference type="AlphaFoldDB" id="F6EHT1"/>
<dbReference type="Proteomes" id="UP000009235">
    <property type="component" value="Chromosome"/>
</dbReference>
<sequence length="449" mass="48185">MSAPGKARVRIYGLTFIVLIIAFVLFTTMTFAKVFKPVTKAVVNVETLGNSLQREADVKISGVIIGEVRGTRSTPDGRAEIDIAIDRDQADFVPANVTAQILPKTLFGERYVELVMPDDPGPPIAAGAIIPEDDAGSAIDASRMYDVFYDLLTAVPPQDLAVTLGSLNQAFSGRGERLGVMVERFQEMAEGINRELPNLEATIQDFATFADTYSDALPDIVDALDTFRTTNTTIVEQRSSVDLMLETLTLAAGDLRGFLDVNGDRIINIAADSREALELLARYSPSYGCAIGYFADLVPRFERLFGVGVEERGRGLNVTVQLANPRGKYLPNQDEPRMFDTRGPICYQPVPPTEGKFGQYPGGAINDGAYAPPSRNPGPQNLQQLPDPLASVAPLGGSGNASDIAGSPAERDALSVVYGQATGLEPEDVPGWTTLIGAPVLRGAEVSFE</sequence>
<evidence type="ECO:0000259" key="3">
    <source>
        <dbReference type="Pfam" id="PF02470"/>
    </source>
</evidence>
<accession>F6EHT1</accession>
<name>F6EHT1_HOYSD</name>
<keyword evidence="2" id="KW-0472">Membrane</keyword>
<dbReference type="GO" id="GO:0051701">
    <property type="term" value="P:biological process involved in interaction with host"/>
    <property type="evidence" value="ECO:0007669"/>
    <property type="project" value="TreeGrafter"/>
</dbReference>
<dbReference type="STRING" id="443218.AS9A_0422"/>
<organism evidence="5 6">
    <name type="scientific">Hoyosella subflava (strain DSM 45089 / JCM 17490 / NBRC 109087 / DQS3-9A1)</name>
    <name type="common">Amycolicicoccus subflavus</name>
    <dbReference type="NCBI Taxonomy" id="443218"/>
    <lineage>
        <taxon>Bacteria</taxon>
        <taxon>Bacillati</taxon>
        <taxon>Actinomycetota</taxon>
        <taxon>Actinomycetes</taxon>
        <taxon>Mycobacteriales</taxon>
        <taxon>Hoyosellaceae</taxon>
        <taxon>Hoyosella</taxon>
    </lineage>
</organism>
<dbReference type="RefSeq" id="WP_013805230.1">
    <property type="nucleotide sequence ID" value="NC_015564.1"/>
</dbReference>
<dbReference type="PANTHER" id="PTHR33371">
    <property type="entry name" value="INTERMEMBRANE PHOSPHOLIPID TRANSPORT SYSTEM BINDING PROTEIN MLAD-RELATED"/>
    <property type="match status" value="1"/>
</dbReference>
<feature type="region of interest" description="Disordered" evidence="1">
    <location>
        <begin position="361"/>
        <end position="406"/>
    </location>
</feature>
<evidence type="ECO:0000256" key="1">
    <source>
        <dbReference type="SAM" id="MobiDB-lite"/>
    </source>
</evidence>
<feature type="transmembrane region" description="Helical" evidence="2">
    <location>
        <begin position="12"/>
        <end position="32"/>
    </location>
</feature>
<dbReference type="OrthoDB" id="3460188at2"/>
<evidence type="ECO:0000259" key="4">
    <source>
        <dbReference type="Pfam" id="PF11887"/>
    </source>
</evidence>
<dbReference type="eggNOG" id="COG1463">
    <property type="taxonomic scope" value="Bacteria"/>
</dbReference>
<dbReference type="Pfam" id="PF11887">
    <property type="entry name" value="Mce4_CUP1"/>
    <property type="match status" value="1"/>
</dbReference>
<keyword evidence="6" id="KW-1185">Reference proteome</keyword>
<evidence type="ECO:0000313" key="5">
    <source>
        <dbReference type="EMBL" id="AEF38879.1"/>
    </source>
</evidence>
<dbReference type="InterPro" id="IPR024516">
    <property type="entry name" value="Mce_C"/>
</dbReference>
<protein>
    <submittedName>
        <fullName evidence="5">Mce family protein</fullName>
    </submittedName>
</protein>
<keyword evidence="2" id="KW-0812">Transmembrane</keyword>